<proteinExistence type="predicted"/>
<evidence type="ECO:0000313" key="2">
    <source>
        <dbReference type="EMBL" id="KJY48567.1"/>
    </source>
</evidence>
<keyword evidence="1" id="KW-0472">Membrane</keyword>
<dbReference type="STRING" id="1218508.JG29_09680"/>
<dbReference type="Pfam" id="PF11151">
    <property type="entry name" value="DUF2929"/>
    <property type="match status" value="1"/>
</dbReference>
<accession>A0A0F4KPH8</accession>
<dbReference type="InterPro" id="IPR021324">
    <property type="entry name" value="DUF2929"/>
</dbReference>
<keyword evidence="3" id="KW-1185">Reference proteome</keyword>
<evidence type="ECO:0000256" key="1">
    <source>
        <dbReference type="SAM" id="Phobius"/>
    </source>
</evidence>
<sequence length="71" mass="7920">MLKFGYESEMDVLKYLVVLFWTIVYGQVIGFIGSSLVSATYNPMNTLIVSIIFGIILCVLPNIMQPNSKKG</sequence>
<keyword evidence="1" id="KW-1133">Transmembrane helix</keyword>
<protein>
    <recommendedName>
        <fullName evidence="4">DUF2929 domain-containing protein</fullName>
    </recommendedName>
</protein>
<comment type="caution">
    <text evidence="2">The sequence shown here is derived from an EMBL/GenBank/DDBJ whole genome shotgun (WGS) entry which is preliminary data.</text>
</comment>
<keyword evidence="1" id="KW-0812">Transmembrane</keyword>
<dbReference type="AlphaFoldDB" id="A0A0F4KPH8"/>
<evidence type="ECO:0000313" key="3">
    <source>
        <dbReference type="Proteomes" id="UP000033695"/>
    </source>
</evidence>
<dbReference type="EMBL" id="JXBZ01000008">
    <property type="protein sequence ID" value="KJY48567.1"/>
    <property type="molecule type" value="Genomic_DNA"/>
</dbReference>
<evidence type="ECO:0008006" key="4">
    <source>
        <dbReference type="Google" id="ProtNLM"/>
    </source>
</evidence>
<dbReference type="HOGENOM" id="CLU_174715_2_1_9"/>
<dbReference type="Proteomes" id="UP000033695">
    <property type="component" value="Unassembled WGS sequence"/>
</dbReference>
<organism evidence="2 3">
    <name type="scientific">Bombilactobacillus mellis</name>
    <dbReference type="NCBI Taxonomy" id="1218508"/>
    <lineage>
        <taxon>Bacteria</taxon>
        <taxon>Bacillati</taxon>
        <taxon>Bacillota</taxon>
        <taxon>Bacilli</taxon>
        <taxon>Lactobacillales</taxon>
        <taxon>Lactobacillaceae</taxon>
        <taxon>Bombilactobacillus</taxon>
    </lineage>
</organism>
<gene>
    <name evidence="2" type="ORF">JG29_09680</name>
</gene>
<feature type="transmembrane region" description="Helical" evidence="1">
    <location>
        <begin position="44"/>
        <end position="64"/>
    </location>
</feature>
<feature type="transmembrane region" description="Helical" evidence="1">
    <location>
        <begin position="12"/>
        <end position="32"/>
    </location>
</feature>
<dbReference type="PATRIC" id="fig|1218508.4.peg.953"/>
<reference evidence="2 3" key="1">
    <citation type="submission" date="2014-12" db="EMBL/GenBank/DDBJ databases">
        <title>Comparative genomics of the lactic acid bacteria isolated from the honey bee gut.</title>
        <authorList>
            <person name="Ellegaard K.M."/>
            <person name="Tamarit D."/>
            <person name="Javelind E."/>
            <person name="Olofsson T."/>
            <person name="Andersson S.G."/>
            <person name="Vasquez A."/>
        </authorList>
    </citation>
    <scope>NUCLEOTIDE SEQUENCE [LARGE SCALE GENOMIC DNA]</scope>
    <source>
        <strain evidence="2 3">Hon2</strain>
    </source>
</reference>
<name>A0A0F4KPH8_9LACO</name>